<dbReference type="OrthoDB" id="5522233at2"/>
<sequence>MFARTLFIVSFLALAGFSGCGGVSGDNGSDPFSTGDPIATSTIKIGHFTGSGQFIEGEVGVTLEPVNGVYEISAGGSVGLNLTLVDDDNQRVTDAYLVAFTSNCVTAEQASLGTDISTVNGEASSTYTDGGCAGSSGTKDQITATVITTDETLTATQEIDIRPEVIGGISFLSASLESIVLQGSGDIGESRSTVTFVVSNNRNEPLANQRVEFSLTSEVGNLSLGNNTAISDENGEAAAVLIAGSIPISVRINAKVVTDSGEAVTTQSDAISVTTGLPNQRSFTFSSDVFNPEAGSYNGVTVNLTARLSDIFSNPVPDNTIVTFTAEGGSVESSCVTSGGACSVIWTSSEPRPSNSRVTVLATAIGHETLFDSNGNNIFDDEDGGVISEEPSTASGFGVTAAGQIGFVDYSEAWLDDDENLEWNSGERFLDYNNNEQFDEADKLFNGTQCQSSSLCGEGSAATIQVRKSLVLVMSGSSLIGDVFDSSNNLYASNNPNSDNASISIATDEKQNFKAVFIDRAGQAPPFGSNVTITSTAGTVTDIGSTSIPNTNVEGGFAVSFAIENSEVEPVSATVTVSLTTEKGIVSTVRFTVNIL</sequence>
<dbReference type="SUPFAM" id="SSF49373">
    <property type="entry name" value="Invasin/intimin cell-adhesion fragments"/>
    <property type="match status" value="1"/>
</dbReference>
<protein>
    <submittedName>
        <fullName evidence="2">Ig-like protein, group 1</fullName>
    </submittedName>
</protein>
<proteinExistence type="predicted"/>
<dbReference type="InterPro" id="IPR013783">
    <property type="entry name" value="Ig-like_fold"/>
</dbReference>
<dbReference type="PROSITE" id="PS51257">
    <property type="entry name" value="PROKAR_LIPOPROTEIN"/>
    <property type="match status" value="1"/>
</dbReference>
<feature type="chain" id="PRO_5012113244" evidence="1">
    <location>
        <begin position="16"/>
        <end position="596"/>
    </location>
</feature>
<dbReference type="eggNOG" id="COG2831">
    <property type="taxonomic scope" value="Bacteria"/>
</dbReference>
<dbReference type="InterPro" id="IPR008964">
    <property type="entry name" value="Invasin/intimin_cell_adhesion"/>
</dbReference>
<evidence type="ECO:0000313" key="2">
    <source>
        <dbReference type="EMBL" id="GAC18606.1"/>
    </source>
</evidence>
<dbReference type="RefSeq" id="WP_007618585.1">
    <property type="nucleotide sequence ID" value="NZ_BAEO01000019.1"/>
</dbReference>
<dbReference type="Proteomes" id="UP000006327">
    <property type="component" value="Unassembled WGS sequence"/>
</dbReference>
<feature type="signal peptide" evidence="1">
    <location>
        <begin position="1"/>
        <end position="15"/>
    </location>
</feature>
<reference evidence="2 3" key="1">
    <citation type="journal article" date="2017" name="Antonie Van Leeuwenhoek">
        <title>Rhizobium rhizosphaerae sp. nov., a novel species isolated from rice rhizosphere.</title>
        <authorList>
            <person name="Zhao J.J."/>
            <person name="Zhang J."/>
            <person name="Zhang R.J."/>
            <person name="Zhang C.W."/>
            <person name="Yin H.Q."/>
            <person name="Zhang X.X."/>
        </authorList>
    </citation>
    <scope>NUCLEOTIDE SEQUENCE [LARGE SCALE GENOMIC DNA]</scope>
    <source>
        <strain evidence="2 3">BSs20135</strain>
    </source>
</reference>
<organism evidence="2 3">
    <name type="scientific">Paraglaciecola arctica BSs20135</name>
    <dbReference type="NCBI Taxonomy" id="493475"/>
    <lineage>
        <taxon>Bacteria</taxon>
        <taxon>Pseudomonadati</taxon>
        <taxon>Pseudomonadota</taxon>
        <taxon>Gammaproteobacteria</taxon>
        <taxon>Alteromonadales</taxon>
        <taxon>Alteromonadaceae</taxon>
        <taxon>Paraglaciecola</taxon>
    </lineage>
</organism>
<comment type="caution">
    <text evidence="2">The sequence shown here is derived from an EMBL/GenBank/DDBJ whole genome shotgun (WGS) entry which is preliminary data.</text>
</comment>
<dbReference type="AlphaFoldDB" id="K6Y3Q7"/>
<gene>
    <name evidence="2" type="ORF">GARC_1634</name>
</gene>
<name>K6Y3Q7_9ALTE</name>
<dbReference type="STRING" id="493475.GARC_1634"/>
<dbReference type="Gene3D" id="2.60.40.10">
    <property type="entry name" value="Immunoglobulins"/>
    <property type="match status" value="2"/>
</dbReference>
<keyword evidence="3" id="KW-1185">Reference proteome</keyword>
<evidence type="ECO:0000313" key="3">
    <source>
        <dbReference type="Proteomes" id="UP000006327"/>
    </source>
</evidence>
<dbReference type="EMBL" id="BAEO01000019">
    <property type="protein sequence ID" value="GAC18606.1"/>
    <property type="molecule type" value="Genomic_DNA"/>
</dbReference>
<evidence type="ECO:0000256" key="1">
    <source>
        <dbReference type="SAM" id="SignalP"/>
    </source>
</evidence>
<accession>K6Y3Q7</accession>
<keyword evidence="1" id="KW-0732">Signal</keyword>